<name>A0ABN3I052_9ACTN</name>
<comment type="caution">
    <text evidence="1">The sequence shown here is derived from an EMBL/GenBank/DDBJ whole genome shotgun (WGS) entry which is preliminary data.</text>
</comment>
<proteinExistence type="predicted"/>
<organism evidence="1 2">
    <name type="scientific">Gordonia cholesterolivorans</name>
    <dbReference type="NCBI Taxonomy" id="559625"/>
    <lineage>
        <taxon>Bacteria</taxon>
        <taxon>Bacillati</taxon>
        <taxon>Actinomycetota</taxon>
        <taxon>Actinomycetes</taxon>
        <taxon>Mycobacteriales</taxon>
        <taxon>Gordoniaceae</taxon>
        <taxon>Gordonia</taxon>
    </lineage>
</organism>
<dbReference type="PANTHER" id="PTHR38479">
    <property type="entry name" value="LMO0824 PROTEIN"/>
    <property type="match status" value="1"/>
</dbReference>
<evidence type="ECO:0000313" key="2">
    <source>
        <dbReference type="Proteomes" id="UP001501170"/>
    </source>
</evidence>
<accession>A0ABN3I052</accession>
<reference evidence="1 2" key="1">
    <citation type="journal article" date="2019" name="Int. J. Syst. Evol. Microbiol.">
        <title>The Global Catalogue of Microorganisms (GCM) 10K type strain sequencing project: providing services to taxonomists for standard genome sequencing and annotation.</title>
        <authorList>
            <consortium name="The Broad Institute Genomics Platform"/>
            <consortium name="The Broad Institute Genome Sequencing Center for Infectious Disease"/>
            <person name="Wu L."/>
            <person name="Ma J."/>
        </authorList>
    </citation>
    <scope>NUCLEOTIDE SEQUENCE [LARGE SCALE GENOMIC DNA]</scope>
    <source>
        <strain evidence="1 2">JCM 16227</strain>
    </source>
</reference>
<dbReference type="EMBL" id="BAAARB010000025">
    <property type="protein sequence ID" value="GAA2391365.1"/>
    <property type="molecule type" value="Genomic_DNA"/>
</dbReference>
<dbReference type="Proteomes" id="UP001501170">
    <property type="component" value="Unassembled WGS sequence"/>
</dbReference>
<dbReference type="RefSeq" id="WP_346077537.1">
    <property type="nucleotide sequence ID" value="NZ_BAAARB010000025.1"/>
</dbReference>
<dbReference type="PANTHER" id="PTHR38479:SF2">
    <property type="entry name" value="WINGED HELIX DNA-BINDING DOMAIN-CONTAINING PROTEIN"/>
    <property type="match status" value="1"/>
</dbReference>
<protein>
    <submittedName>
        <fullName evidence="1">Winged helix DNA-binding domain-containing protein</fullName>
    </submittedName>
</protein>
<gene>
    <name evidence="1" type="ORF">GCM10009855_34110</name>
</gene>
<keyword evidence="1" id="KW-0238">DNA-binding</keyword>
<dbReference type="Pfam" id="PF06224">
    <property type="entry name" value="AlkZ-like"/>
    <property type="match status" value="1"/>
</dbReference>
<sequence>MTGAISLRQWNRTLLERQHLIERVDEDAVEVVDRCVGLQSQDPQAAFYALASRIEDFDPAELDSLIQDRSMVRMALQRGTVFLMDALDARWIRALLSPTLISGARHHVRRLDGPTPDEVAAVGARIIGGGPEPVTAARLRTALSETWPAEPVDAMAAVVRAWMPLVQTPPRGLWRRPGGPAFRLLDDWIGPGEPAVAGDEAIRDLIRLYLRGFGPSTVAAVQTWSGLRGLRPVLEQMTDDWELVRLTGPDGRTLYDLDGLALADPETAVPIRLVAPFDNVIFTAADRARVADPDVYARTVTPNGQSPGFILADGRLAGTWRRTAAGVELTELVDLRPAQRRECEREARRLAELG</sequence>
<dbReference type="GO" id="GO:0003677">
    <property type="term" value="F:DNA binding"/>
    <property type="evidence" value="ECO:0007669"/>
    <property type="project" value="UniProtKB-KW"/>
</dbReference>
<dbReference type="InterPro" id="IPR009351">
    <property type="entry name" value="AlkZ-like"/>
</dbReference>
<keyword evidence="2" id="KW-1185">Reference proteome</keyword>
<evidence type="ECO:0000313" key="1">
    <source>
        <dbReference type="EMBL" id="GAA2391365.1"/>
    </source>
</evidence>